<evidence type="ECO:0000256" key="5">
    <source>
        <dbReference type="ARBA" id="ARBA00023210"/>
    </source>
</evidence>
<dbReference type="InterPro" id="IPR036192">
    <property type="entry name" value="Cell_div_ZapA-like_sf"/>
</dbReference>
<dbReference type="Proteomes" id="UP000676456">
    <property type="component" value="Unassembled WGS sequence"/>
</dbReference>
<keyword evidence="4 10" id="KW-0132">Cell division</keyword>
<dbReference type="NCBIfam" id="NF010724">
    <property type="entry name" value="PRK14126.1"/>
    <property type="match status" value="1"/>
</dbReference>
<dbReference type="PANTHER" id="PTHR34981">
    <property type="entry name" value="CELL DIVISION PROTEIN ZAPA"/>
    <property type="match status" value="1"/>
</dbReference>
<keyword evidence="11" id="KW-1185">Reference proteome</keyword>
<evidence type="ECO:0000256" key="7">
    <source>
        <dbReference type="ARBA" id="ARBA00024910"/>
    </source>
</evidence>
<comment type="function">
    <text evidence="7">Activator of cell division through the inhibition of FtsZ GTPase activity, therefore promoting FtsZ assembly into bundles of protofilaments necessary for the formation of the division Z ring. It is recruited early at mid-cell but it is not essential for cell division.</text>
</comment>
<keyword evidence="3" id="KW-0963">Cytoplasm</keyword>
<evidence type="ECO:0000256" key="3">
    <source>
        <dbReference type="ARBA" id="ARBA00022490"/>
    </source>
</evidence>
<dbReference type="RefSeq" id="WP_213097606.1">
    <property type="nucleotide sequence ID" value="NZ_JAGYPK010000001.1"/>
</dbReference>
<keyword evidence="5" id="KW-0717">Septation</keyword>
<sequence>MAEGKKTRTTVVIYGQQYTISGTETTEHMMQVATIVDEKMRQISSVNPNLHSDKLAVLTAVNAVHDYIKLQEQYDELEKEFKRLRD</sequence>
<comment type="subcellular location">
    <subcellularLocation>
        <location evidence="1">Cytoplasm</location>
    </subcellularLocation>
</comment>
<comment type="caution">
    <text evidence="10">The sequence shown here is derived from an EMBL/GenBank/DDBJ whole genome shotgun (WGS) entry which is preliminary data.</text>
</comment>
<evidence type="ECO:0000313" key="10">
    <source>
        <dbReference type="EMBL" id="MBS4222674.1"/>
    </source>
</evidence>
<dbReference type="AlphaFoldDB" id="A0A942Z3K9"/>
<dbReference type="EMBL" id="JAGYPN010000001">
    <property type="protein sequence ID" value="MBS4222674.1"/>
    <property type="molecule type" value="Genomic_DNA"/>
</dbReference>
<evidence type="ECO:0000256" key="1">
    <source>
        <dbReference type="ARBA" id="ARBA00004496"/>
    </source>
</evidence>
<gene>
    <name evidence="10" type="primary">zapA</name>
    <name evidence="10" type="ORF">KHA91_07865</name>
</gene>
<name>A0A942Z3K9_9BACI</name>
<organism evidence="10 11">
    <name type="scientific">Lederbergia citrea</name>
    <dbReference type="NCBI Taxonomy" id="2833581"/>
    <lineage>
        <taxon>Bacteria</taxon>
        <taxon>Bacillati</taxon>
        <taxon>Bacillota</taxon>
        <taxon>Bacilli</taxon>
        <taxon>Bacillales</taxon>
        <taxon>Bacillaceae</taxon>
        <taxon>Lederbergia</taxon>
    </lineage>
</organism>
<dbReference type="PANTHER" id="PTHR34981:SF1">
    <property type="entry name" value="CELL DIVISION PROTEIN ZAPA"/>
    <property type="match status" value="1"/>
</dbReference>
<comment type="subunit">
    <text evidence="8">Homodimer. Interacts with FtsZ.</text>
</comment>
<evidence type="ECO:0000256" key="9">
    <source>
        <dbReference type="ARBA" id="ARBA00033158"/>
    </source>
</evidence>
<proteinExistence type="predicted"/>
<evidence type="ECO:0000313" key="11">
    <source>
        <dbReference type="Proteomes" id="UP000676456"/>
    </source>
</evidence>
<keyword evidence="6" id="KW-0131">Cell cycle</keyword>
<protein>
    <recommendedName>
        <fullName evidence="2">Cell division protein ZapA</fullName>
    </recommendedName>
    <alternativeName>
        <fullName evidence="9">Z ring-associated protein ZapA</fullName>
    </alternativeName>
</protein>
<dbReference type="SUPFAM" id="SSF102829">
    <property type="entry name" value="Cell division protein ZapA-like"/>
    <property type="match status" value="1"/>
</dbReference>
<dbReference type="GO" id="GO:0030428">
    <property type="term" value="C:cell septum"/>
    <property type="evidence" value="ECO:0007669"/>
    <property type="project" value="TreeGrafter"/>
</dbReference>
<dbReference type="GO" id="GO:0032153">
    <property type="term" value="C:cell division site"/>
    <property type="evidence" value="ECO:0007669"/>
    <property type="project" value="TreeGrafter"/>
</dbReference>
<dbReference type="GO" id="GO:0000921">
    <property type="term" value="P:septin ring assembly"/>
    <property type="evidence" value="ECO:0007669"/>
    <property type="project" value="TreeGrafter"/>
</dbReference>
<dbReference type="Pfam" id="PF05164">
    <property type="entry name" value="ZapA"/>
    <property type="match status" value="1"/>
</dbReference>
<dbReference type="GO" id="GO:0005829">
    <property type="term" value="C:cytosol"/>
    <property type="evidence" value="ECO:0007669"/>
    <property type="project" value="TreeGrafter"/>
</dbReference>
<dbReference type="InterPro" id="IPR007838">
    <property type="entry name" value="Cell_div_ZapA-like"/>
</dbReference>
<dbReference type="GO" id="GO:0043093">
    <property type="term" value="P:FtsZ-dependent cytokinesis"/>
    <property type="evidence" value="ECO:0007669"/>
    <property type="project" value="TreeGrafter"/>
</dbReference>
<dbReference type="Gene3D" id="6.10.250.790">
    <property type="match status" value="1"/>
</dbReference>
<evidence type="ECO:0000256" key="8">
    <source>
        <dbReference type="ARBA" id="ARBA00026068"/>
    </source>
</evidence>
<reference evidence="10 11" key="1">
    <citation type="submission" date="2021-05" db="EMBL/GenBank/DDBJ databases">
        <title>Novel Bacillus species.</title>
        <authorList>
            <person name="Liu G."/>
        </authorList>
    </citation>
    <scope>NUCLEOTIDE SEQUENCE [LARGE SCALE GENOMIC DNA]</scope>
    <source>
        <strain evidence="10 11">FJAT-49682</strain>
    </source>
</reference>
<evidence type="ECO:0000256" key="6">
    <source>
        <dbReference type="ARBA" id="ARBA00023306"/>
    </source>
</evidence>
<dbReference type="GO" id="GO:0000917">
    <property type="term" value="P:division septum assembly"/>
    <property type="evidence" value="ECO:0007669"/>
    <property type="project" value="UniProtKB-KW"/>
</dbReference>
<accession>A0A942Z3K9</accession>
<dbReference type="InterPro" id="IPR053712">
    <property type="entry name" value="Bac_CellDiv_Activator"/>
</dbReference>
<evidence type="ECO:0000256" key="2">
    <source>
        <dbReference type="ARBA" id="ARBA00015195"/>
    </source>
</evidence>
<evidence type="ECO:0000256" key="4">
    <source>
        <dbReference type="ARBA" id="ARBA00022618"/>
    </source>
</evidence>